<dbReference type="AlphaFoldDB" id="A0AAV2SHP5"/>
<dbReference type="SUPFAM" id="SSF90229">
    <property type="entry name" value="CCCH zinc finger"/>
    <property type="match status" value="1"/>
</dbReference>
<feature type="non-terminal residue" evidence="7">
    <location>
        <position position="457"/>
    </location>
</feature>
<dbReference type="GO" id="GO:0008270">
    <property type="term" value="F:zinc ion binding"/>
    <property type="evidence" value="ECO:0007669"/>
    <property type="project" value="UniProtKB-KW"/>
</dbReference>
<evidence type="ECO:0000256" key="5">
    <source>
        <dbReference type="SAM" id="MobiDB-lite"/>
    </source>
</evidence>
<evidence type="ECO:0000256" key="3">
    <source>
        <dbReference type="ARBA" id="ARBA00022833"/>
    </source>
</evidence>
<dbReference type="InterPro" id="IPR040459">
    <property type="entry name" value="MJ1316"/>
</dbReference>
<proteinExistence type="predicted"/>
<comment type="caution">
    <text evidence="7">The sequence shown here is derived from an EMBL/GenBank/DDBJ whole genome shotgun (WGS) entry which is preliminary data.</text>
</comment>
<accession>A0AAV2SHP5</accession>
<evidence type="ECO:0000256" key="2">
    <source>
        <dbReference type="ARBA" id="ARBA00022771"/>
    </source>
</evidence>
<keyword evidence="2 4" id="KW-0863">Zinc-finger</keyword>
<feature type="region of interest" description="Disordered" evidence="5">
    <location>
        <begin position="84"/>
        <end position="114"/>
    </location>
</feature>
<dbReference type="SMART" id="SM00356">
    <property type="entry name" value="ZnF_C3H1"/>
    <property type="match status" value="1"/>
</dbReference>
<dbReference type="PANTHER" id="PTHR46729:SF1">
    <property type="entry name" value="LEUKOCYTE RECEPTOR CLUSTER MEMBER 9"/>
    <property type="match status" value="1"/>
</dbReference>
<evidence type="ECO:0000313" key="7">
    <source>
        <dbReference type="EMBL" id="CAL4190626.1"/>
    </source>
</evidence>
<dbReference type="Pfam" id="PF10469">
    <property type="entry name" value="AKAP7_NLS"/>
    <property type="match status" value="1"/>
</dbReference>
<dbReference type="InterPro" id="IPR000571">
    <property type="entry name" value="Znf_CCCH"/>
</dbReference>
<dbReference type="InterPro" id="IPR019510">
    <property type="entry name" value="AKAP7-like_phosphoesterase"/>
</dbReference>
<name>A0AAV2SHP5_MEGNR</name>
<feature type="compositionally biased region" description="Basic and acidic residues" evidence="5">
    <location>
        <begin position="99"/>
        <end position="108"/>
    </location>
</feature>
<dbReference type="InterPro" id="IPR042653">
    <property type="entry name" value="Leng9"/>
</dbReference>
<dbReference type="PANTHER" id="PTHR46729">
    <property type="entry name" value="LEUKOCYTE RECEPTOR CLUSTER MEMBER 9"/>
    <property type="match status" value="1"/>
</dbReference>
<dbReference type="Pfam" id="PF04457">
    <property type="entry name" value="MJ1316"/>
    <property type="match status" value="1"/>
</dbReference>
<sequence length="457" mass="52308">MSLDIVILDYMGETSNSKTAAMAQAETVEANSIFPMDDSKSNLELDQNSDESDEKIEICSFYLEGKCRFGESCFNFHPEGPMLPTQEKIKSNKKQGKKKPTEKPEITKKPPLKTAGDVRKRIQWDSDLPAEYFTVGYLDRIDGIVEKPFNAFTWEHLALVDIDDLAIPQHRIQYFKYKGTKVWDKNKRLDNVYGSAGNKYTITEIMKQVDEELRVKASTFDPDDDSDDEDMFVLDSGGGGRIAELSYEDHVKEKDRATHFLCIRVQNNDLARAVHNVQLKVIENDDSLRNCIMPTEILHITLAMVHCHSPESIIAVTSLMNELEPQLKRLVGEDLESNLERSITAKGLSTFGARVLYTQLDVPASFNIAARIIFESLQHLDDVTCTNHFDFVPHMTLLKVNRIATRERHSKYINSCLYSDYIHDEFGKIKFDNIHFCFIDDKRGDDGFYVTCKRINF</sequence>
<dbReference type="InterPro" id="IPR036855">
    <property type="entry name" value="Znf_CCCH_sf"/>
</dbReference>
<protein>
    <recommendedName>
        <fullName evidence="6">C3H1-type domain-containing protein</fullName>
    </recommendedName>
</protein>
<evidence type="ECO:0000256" key="4">
    <source>
        <dbReference type="PROSITE-ProRule" id="PRU00723"/>
    </source>
</evidence>
<evidence type="ECO:0000256" key="1">
    <source>
        <dbReference type="ARBA" id="ARBA00022723"/>
    </source>
</evidence>
<feature type="domain" description="C3H1-type" evidence="6">
    <location>
        <begin position="53"/>
        <end position="80"/>
    </location>
</feature>
<keyword evidence="8" id="KW-1185">Reference proteome</keyword>
<evidence type="ECO:0000313" key="8">
    <source>
        <dbReference type="Proteomes" id="UP001497623"/>
    </source>
</evidence>
<keyword evidence="3 4" id="KW-0862">Zinc</keyword>
<evidence type="ECO:0000259" key="6">
    <source>
        <dbReference type="PROSITE" id="PS50103"/>
    </source>
</evidence>
<dbReference type="Proteomes" id="UP001497623">
    <property type="component" value="Unassembled WGS sequence"/>
</dbReference>
<gene>
    <name evidence="7" type="ORF">MNOR_LOCUS36510</name>
</gene>
<dbReference type="PROSITE" id="PS50103">
    <property type="entry name" value="ZF_C3H1"/>
    <property type="match status" value="1"/>
</dbReference>
<reference evidence="7 8" key="1">
    <citation type="submission" date="2024-05" db="EMBL/GenBank/DDBJ databases">
        <authorList>
            <person name="Wallberg A."/>
        </authorList>
    </citation>
    <scope>NUCLEOTIDE SEQUENCE [LARGE SCALE GENOMIC DNA]</scope>
</reference>
<dbReference type="SUPFAM" id="SSF55144">
    <property type="entry name" value="LigT-like"/>
    <property type="match status" value="1"/>
</dbReference>
<dbReference type="Gene3D" id="4.10.1000.10">
    <property type="entry name" value="Zinc finger, CCCH-type"/>
    <property type="match status" value="1"/>
</dbReference>
<organism evidence="7 8">
    <name type="scientific">Meganyctiphanes norvegica</name>
    <name type="common">Northern krill</name>
    <name type="synonym">Thysanopoda norvegica</name>
    <dbReference type="NCBI Taxonomy" id="48144"/>
    <lineage>
        <taxon>Eukaryota</taxon>
        <taxon>Metazoa</taxon>
        <taxon>Ecdysozoa</taxon>
        <taxon>Arthropoda</taxon>
        <taxon>Crustacea</taxon>
        <taxon>Multicrustacea</taxon>
        <taxon>Malacostraca</taxon>
        <taxon>Eumalacostraca</taxon>
        <taxon>Eucarida</taxon>
        <taxon>Euphausiacea</taxon>
        <taxon>Euphausiidae</taxon>
        <taxon>Meganyctiphanes</taxon>
    </lineage>
</organism>
<dbReference type="EMBL" id="CAXKWB010067154">
    <property type="protein sequence ID" value="CAL4190626.1"/>
    <property type="molecule type" value="Genomic_DNA"/>
</dbReference>
<dbReference type="InterPro" id="IPR009097">
    <property type="entry name" value="Cyclic_Pdiesterase"/>
</dbReference>
<keyword evidence="1 4" id="KW-0479">Metal-binding</keyword>
<feature type="zinc finger region" description="C3H1-type" evidence="4">
    <location>
        <begin position="53"/>
        <end position="80"/>
    </location>
</feature>
<dbReference type="Gene3D" id="3.90.1140.10">
    <property type="entry name" value="Cyclic phosphodiesterase"/>
    <property type="match status" value="1"/>
</dbReference>